<dbReference type="EMBL" id="JBJJXI010000055">
    <property type="protein sequence ID" value="KAL3399466.1"/>
    <property type="molecule type" value="Genomic_DNA"/>
</dbReference>
<dbReference type="PANTHER" id="PTHR37984">
    <property type="entry name" value="PROTEIN CBG26694"/>
    <property type="match status" value="1"/>
</dbReference>
<organism evidence="3 4">
    <name type="scientific">Trichogramma kaykai</name>
    <dbReference type="NCBI Taxonomy" id="54128"/>
    <lineage>
        <taxon>Eukaryota</taxon>
        <taxon>Metazoa</taxon>
        <taxon>Ecdysozoa</taxon>
        <taxon>Arthropoda</taxon>
        <taxon>Hexapoda</taxon>
        <taxon>Insecta</taxon>
        <taxon>Pterygota</taxon>
        <taxon>Neoptera</taxon>
        <taxon>Endopterygota</taxon>
        <taxon>Hymenoptera</taxon>
        <taxon>Apocrita</taxon>
        <taxon>Proctotrupomorpha</taxon>
        <taxon>Chalcidoidea</taxon>
        <taxon>Trichogrammatidae</taxon>
        <taxon>Trichogramma</taxon>
    </lineage>
</organism>
<dbReference type="PANTHER" id="PTHR37984:SF11">
    <property type="entry name" value="INTEGRASE CATALYTIC DOMAIN-CONTAINING PROTEIN"/>
    <property type="match status" value="1"/>
</dbReference>
<proteinExistence type="predicted"/>
<dbReference type="InterPro" id="IPR050951">
    <property type="entry name" value="Retrovirus_Pol_polyprotein"/>
</dbReference>
<evidence type="ECO:0000313" key="4">
    <source>
        <dbReference type="Proteomes" id="UP001627154"/>
    </source>
</evidence>
<reference evidence="3 4" key="1">
    <citation type="journal article" date="2024" name="bioRxiv">
        <title>A reference genome for Trichogramma kaykai: A tiny desert-dwelling parasitoid wasp with competing sex-ratio distorters.</title>
        <authorList>
            <person name="Culotta J."/>
            <person name="Lindsey A.R."/>
        </authorList>
    </citation>
    <scope>NUCLEOTIDE SEQUENCE [LARGE SCALE GENOMIC DNA]</scope>
    <source>
        <strain evidence="3 4">KSX58</strain>
    </source>
</reference>
<dbReference type="FunFam" id="3.30.420.10:FF:000063">
    <property type="entry name" value="Retrovirus-related Pol polyprotein from transposon 297-like Protein"/>
    <property type="match status" value="1"/>
</dbReference>
<evidence type="ECO:0000313" key="3">
    <source>
        <dbReference type="EMBL" id="KAL3399466.1"/>
    </source>
</evidence>
<name>A0ABD2X278_9HYME</name>
<dbReference type="Proteomes" id="UP001627154">
    <property type="component" value="Unassembled WGS sequence"/>
</dbReference>
<feature type="domain" description="Integrase catalytic" evidence="2">
    <location>
        <begin position="131"/>
        <end position="288"/>
    </location>
</feature>
<dbReference type="GO" id="GO:0003964">
    <property type="term" value="F:RNA-directed DNA polymerase activity"/>
    <property type="evidence" value="ECO:0007669"/>
    <property type="project" value="UniProtKB-EC"/>
</dbReference>
<dbReference type="AlphaFoldDB" id="A0ABD2X278"/>
<protein>
    <recommendedName>
        <fullName evidence="1">RNA-directed DNA polymerase</fullName>
        <ecNumber evidence="1">2.7.7.49</ecNumber>
    </recommendedName>
</protein>
<keyword evidence="4" id="KW-1185">Reference proteome</keyword>
<dbReference type="SUPFAM" id="SSF53098">
    <property type="entry name" value="Ribonuclease H-like"/>
    <property type="match status" value="1"/>
</dbReference>
<dbReference type="InterPro" id="IPR036397">
    <property type="entry name" value="RNaseH_sf"/>
</dbReference>
<sequence>MTNFESSCPTALSLADIKQASKTDKEINLVREGLYNNHWIQDVNSYRIFESELCFEDKILLRGHKIVIPEALRSRVLEAAHEGHPGIVSMKARLRTKVWGPKIDREAENFVKCCKGCTLVSAPNLPHPMKRRSLPTKAWTEVAIDYLGPLPSKHYLFVIVDYFSRYKEIKVMTSITASETIKVLKEIFSRLGTPWSITADNAKQLKDCREFDASCLEYDIHLEHTIPYWPQMNGEVERQNRDILKRLKISQLQKPDWKDDLFKYLMMYNSTPHSTTEKSPSELFYNRLFRDELPSAMNIENDRVMVDLEVQDKDFEMKMKGSEYGDRKRRAKENDLRIGEKVYVQNDETGLQQRRNVVHLKRVEGKWTVCEKENQENHN</sequence>
<evidence type="ECO:0000256" key="1">
    <source>
        <dbReference type="ARBA" id="ARBA00012493"/>
    </source>
</evidence>
<dbReference type="Pfam" id="PF17921">
    <property type="entry name" value="Integrase_H2C2"/>
    <property type="match status" value="1"/>
</dbReference>
<dbReference type="Gene3D" id="3.30.420.10">
    <property type="entry name" value="Ribonuclease H-like superfamily/Ribonuclease H"/>
    <property type="match status" value="1"/>
</dbReference>
<dbReference type="Gene3D" id="1.10.340.70">
    <property type="match status" value="1"/>
</dbReference>
<dbReference type="InterPro" id="IPR012337">
    <property type="entry name" value="RNaseH-like_sf"/>
</dbReference>
<evidence type="ECO:0000259" key="2">
    <source>
        <dbReference type="PROSITE" id="PS50994"/>
    </source>
</evidence>
<dbReference type="PROSITE" id="PS50994">
    <property type="entry name" value="INTEGRASE"/>
    <property type="match status" value="1"/>
</dbReference>
<dbReference type="EC" id="2.7.7.49" evidence="1"/>
<dbReference type="InterPro" id="IPR001584">
    <property type="entry name" value="Integrase_cat-core"/>
</dbReference>
<accession>A0ABD2X278</accession>
<dbReference type="InterPro" id="IPR041588">
    <property type="entry name" value="Integrase_H2C2"/>
</dbReference>
<comment type="caution">
    <text evidence="3">The sequence shown here is derived from an EMBL/GenBank/DDBJ whole genome shotgun (WGS) entry which is preliminary data.</text>
</comment>
<gene>
    <name evidence="3" type="ORF">TKK_006750</name>
</gene>